<comment type="similarity">
    <text evidence="1 4">Belongs to the SEC8 family.</text>
</comment>
<proteinExistence type="inferred from homology"/>
<comment type="function">
    <text evidence="4">Component of the exocyst complex involved in the docking of exocytic vesicles with fusion sites on the plasma membrane.</text>
</comment>
<keyword evidence="2 4" id="KW-0813">Transport</keyword>
<keyword evidence="3 4" id="KW-0268">Exocytosis</keyword>
<name>A0A177B9K7_9BILA</name>
<evidence type="ECO:0000259" key="6">
    <source>
        <dbReference type="Pfam" id="PF04048"/>
    </source>
</evidence>
<keyword evidence="8" id="KW-1185">Reference proteome</keyword>
<dbReference type="Proteomes" id="UP000078046">
    <property type="component" value="Unassembled WGS sequence"/>
</dbReference>
<evidence type="ECO:0000256" key="2">
    <source>
        <dbReference type="ARBA" id="ARBA00022448"/>
    </source>
</evidence>
<dbReference type="GO" id="GO:0015031">
    <property type="term" value="P:protein transport"/>
    <property type="evidence" value="ECO:0007669"/>
    <property type="project" value="UniProtKB-KW"/>
</dbReference>
<dbReference type="PANTHER" id="PTHR14146">
    <property type="entry name" value="EXOCYST COMPLEX COMPONENT 4"/>
    <property type="match status" value="1"/>
</dbReference>
<dbReference type="OrthoDB" id="272977at2759"/>
<protein>
    <recommendedName>
        <fullName evidence="4">Exocyst complex component Sec8</fullName>
    </recommendedName>
</protein>
<feature type="coiled-coil region" evidence="5">
    <location>
        <begin position="32"/>
        <end position="63"/>
    </location>
</feature>
<organism evidence="7 8">
    <name type="scientific">Intoshia linei</name>
    <dbReference type="NCBI Taxonomy" id="1819745"/>
    <lineage>
        <taxon>Eukaryota</taxon>
        <taxon>Metazoa</taxon>
        <taxon>Spiralia</taxon>
        <taxon>Lophotrochozoa</taxon>
        <taxon>Mesozoa</taxon>
        <taxon>Orthonectida</taxon>
        <taxon>Rhopaluridae</taxon>
        <taxon>Intoshia</taxon>
    </lineage>
</organism>
<dbReference type="Pfam" id="PF04048">
    <property type="entry name" value="Sec8_N"/>
    <property type="match status" value="1"/>
</dbReference>
<accession>A0A177B9K7</accession>
<evidence type="ECO:0000256" key="4">
    <source>
        <dbReference type="RuleBase" id="RU367079"/>
    </source>
</evidence>
<dbReference type="GO" id="GO:0006904">
    <property type="term" value="P:vesicle docking involved in exocytosis"/>
    <property type="evidence" value="ECO:0007669"/>
    <property type="project" value="InterPro"/>
</dbReference>
<dbReference type="InterPro" id="IPR007191">
    <property type="entry name" value="Sec8_exocyst_N"/>
</dbReference>
<evidence type="ECO:0000256" key="3">
    <source>
        <dbReference type="ARBA" id="ARBA00022483"/>
    </source>
</evidence>
<sequence length="271" mass="31778">MLNSFNTSMDGQMGTLIPLLATASKKERQKYLDQLDKKFTQSDEKLENLIRQHQKQLNSLSNIFSSVSSNIKESKEKLVLIRNSLNSSKNLLSCKRRQIRDYWTKSVREKYTIEYLKKMESVNETLADFKYLTKNNRIYEAVNRIKLSLSYLENDFADFNALSVVKITIQSTIMDSINEYKKILIDIIYEKNINFSKENVRRSTFVTADLSKIQSKDSVIRNLKDLSNDFLPLLAENPLDFIHLHLYALWTLDGLDHFINVYLLFMNYILK</sequence>
<keyword evidence="5" id="KW-0175">Coiled coil</keyword>
<dbReference type="EMBL" id="LWCA01000171">
    <property type="protein sequence ID" value="OAF70241.1"/>
    <property type="molecule type" value="Genomic_DNA"/>
</dbReference>
<evidence type="ECO:0000256" key="1">
    <source>
        <dbReference type="ARBA" id="ARBA00010470"/>
    </source>
</evidence>
<reference evidence="7 8" key="1">
    <citation type="submission" date="2016-04" db="EMBL/GenBank/DDBJ databases">
        <title>The genome of Intoshia linei affirms orthonectids as highly simplified spiralians.</title>
        <authorList>
            <person name="Mikhailov K.V."/>
            <person name="Slusarev G.S."/>
            <person name="Nikitin M.A."/>
            <person name="Logacheva M.D."/>
            <person name="Penin A."/>
            <person name="Aleoshin V."/>
            <person name="Panchin Y.V."/>
        </authorList>
    </citation>
    <scope>NUCLEOTIDE SEQUENCE [LARGE SCALE GENOMIC DNA]</scope>
    <source>
        <strain evidence="7">Intl2013</strain>
        <tissue evidence="7">Whole animal</tissue>
    </source>
</reference>
<dbReference type="GO" id="GO:0006893">
    <property type="term" value="P:Golgi to plasma membrane transport"/>
    <property type="evidence" value="ECO:0007669"/>
    <property type="project" value="TreeGrafter"/>
</dbReference>
<comment type="caution">
    <text evidence="7">The sequence shown here is derived from an EMBL/GenBank/DDBJ whole genome shotgun (WGS) entry which is preliminary data.</text>
</comment>
<feature type="domain" description="Exocyst complex component Sec8 N-terminal" evidence="6">
    <location>
        <begin position="34"/>
        <end position="124"/>
    </location>
</feature>
<dbReference type="InterPro" id="IPR039682">
    <property type="entry name" value="Sec8/EXOC4"/>
</dbReference>
<gene>
    <name evidence="7" type="ORF">A3Q56_02026</name>
</gene>
<dbReference type="AlphaFoldDB" id="A0A177B9K7"/>
<keyword evidence="4" id="KW-0653">Protein transport</keyword>
<dbReference type="GO" id="GO:0000145">
    <property type="term" value="C:exocyst"/>
    <property type="evidence" value="ECO:0007669"/>
    <property type="project" value="UniProtKB-UniRule"/>
</dbReference>
<dbReference type="GO" id="GO:0006612">
    <property type="term" value="P:protein targeting to membrane"/>
    <property type="evidence" value="ECO:0007669"/>
    <property type="project" value="UniProtKB-UniRule"/>
</dbReference>
<evidence type="ECO:0000313" key="8">
    <source>
        <dbReference type="Proteomes" id="UP000078046"/>
    </source>
</evidence>
<evidence type="ECO:0000256" key="5">
    <source>
        <dbReference type="SAM" id="Coils"/>
    </source>
</evidence>
<dbReference type="PANTHER" id="PTHR14146:SF0">
    <property type="entry name" value="EXOCYST COMPLEX COMPONENT 4"/>
    <property type="match status" value="1"/>
</dbReference>
<dbReference type="GO" id="GO:0090522">
    <property type="term" value="P:vesicle tethering involved in exocytosis"/>
    <property type="evidence" value="ECO:0007669"/>
    <property type="project" value="UniProtKB-UniRule"/>
</dbReference>
<evidence type="ECO:0000313" key="7">
    <source>
        <dbReference type="EMBL" id="OAF70241.1"/>
    </source>
</evidence>